<dbReference type="SMART" id="SM00949">
    <property type="entry name" value="PAZ"/>
    <property type="match status" value="1"/>
</dbReference>
<feature type="domain" description="Piwi" evidence="4">
    <location>
        <begin position="501"/>
        <end position="797"/>
    </location>
</feature>
<dbReference type="PROSITE" id="PS50821">
    <property type="entry name" value="PAZ"/>
    <property type="match status" value="1"/>
</dbReference>
<dbReference type="Gene3D" id="3.30.420.10">
    <property type="entry name" value="Ribonuclease H-like superfamily/Ribonuclease H"/>
    <property type="match status" value="1"/>
</dbReference>
<dbReference type="Pfam" id="PF02171">
    <property type="entry name" value="Piwi"/>
    <property type="match status" value="1"/>
</dbReference>
<dbReference type="InterPro" id="IPR012337">
    <property type="entry name" value="RNaseH-like_sf"/>
</dbReference>
<dbReference type="SUPFAM" id="SSF53098">
    <property type="entry name" value="Ribonuclease H-like"/>
    <property type="match status" value="1"/>
</dbReference>
<organism evidence="5 6">
    <name type="scientific">Rotaria socialis</name>
    <dbReference type="NCBI Taxonomy" id="392032"/>
    <lineage>
        <taxon>Eukaryota</taxon>
        <taxon>Metazoa</taxon>
        <taxon>Spiralia</taxon>
        <taxon>Gnathifera</taxon>
        <taxon>Rotifera</taxon>
        <taxon>Eurotatoria</taxon>
        <taxon>Bdelloidea</taxon>
        <taxon>Philodinida</taxon>
        <taxon>Philodinidae</taxon>
        <taxon>Rotaria</taxon>
    </lineage>
</organism>
<proteinExistence type="inferred from homology"/>
<dbReference type="CDD" id="cd02845">
    <property type="entry name" value="PAZ_piwi_like"/>
    <property type="match status" value="1"/>
</dbReference>
<evidence type="ECO:0000259" key="4">
    <source>
        <dbReference type="PROSITE" id="PS50822"/>
    </source>
</evidence>
<feature type="domain" description="PAZ" evidence="3">
    <location>
        <begin position="222"/>
        <end position="333"/>
    </location>
</feature>
<dbReference type="InterPro" id="IPR003100">
    <property type="entry name" value="PAZ_dom"/>
</dbReference>
<name>A0A820WEZ3_9BILA</name>
<dbReference type="AlphaFoldDB" id="A0A820WEZ3"/>
<dbReference type="PROSITE" id="PS50822">
    <property type="entry name" value="PIWI"/>
    <property type="match status" value="1"/>
</dbReference>
<dbReference type="EMBL" id="CAJOBS010000179">
    <property type="protein sequence ID" value="CAF4516192.1"/>
    <property type="molecule type" value="Genomic_DNA"/>
</dbReference>
<dbReference type="PANTHER" id="PTHR22891">
    <property type="entry name" value="EUKARYOTIC TRANSLATION INITIATION FACTOR 2C"/>
    <property type="match status" value="1"/>
</dbReference>
<dbReference type="SMART" id="SM00950">
    <property type="entry name" value="Piwi"/>
    <property type="match status" value="1"/>
</dbReference>
<feature type="compositionally biased region" description="Basic residues" evidence="2">
    <location>
        <begin position="1090"/>
        <end position="1099"/>
    </location>
</feature>
<reference evidence="5" key="1">
    <citation type="submission" date="2021-02" db="EMBL/GenBank/DDBJ databases">
        <authorList>
            <person name="Nowell W R."/>
        </authorList>
    </citation>
    <scope>NUCLEOTIDE SEQUENCE</scope>
</reference>
<evidence type="ECO:0000256" key="1">
    <source>
        <dbReference type="RuleBase" id="RU361178"/>
    </source>
</evidence>
<comment type="similarity">
    <text evidence="1">Belongs to the argonaute family.</text>
</comment>
<feature type="compositionally biased region" description="Basic and acidic residues" evidence="2">
    <location>
        <begin position="948"/>
        <end position="962"/>
    </location>
</feature>
<feature type="region of interest" description="Disordered" evidence="2">
    <location>
        <begin position="999"/>
        <end position="1042"/>
    </location>
</feature>
<comment type="caution">
    <text evidence="5">The sequence shown here is derived from an EMBL/GenBank/DDBJ whole genome shotgun (WGS) entry which is preliminary data.</text>
</comment>
<dbReference type="Pfam" id="PF23278">
    <property type="entry name" value="Piwi_N"/>
    <property type="match status" value="1"/>
</dbReference>
<evidence type="ECO:0000256" key="2">
    <source>
        <dbReference type="SAM" id="MobiDB-lite"/>
    </source>
</evidence>
<dbReference type="Pfam" id="PF02170">
    <property type="entry name" value="PAZ"/>
    <property type="match status" value="1"/>
</dbReference>
<dbReference type="InterPro" id="IPR036397">
    <property type="entry name" value="RNaseH_sf"/>
</dbReference>
<feature type="region of interest" description="Disordered" evidence="2">
    <location>
        <begin position="1075"/>
        <end position="1099"/>
    </location>
</feature>
<gene>
    <name evidence="5" type="ORF">TOA249_LOCUS4652</name>
</gene>
<feature type="region of interest" description="Disordered" evidence="2">
    <location>
        <begin position="936"/>
        <end position="972"/>
    </location>
</feature>
<dbReference type="InterPro" id="IPR036085">
    <property type="entry name" value="PAZ_dom_sf"/>
</dbReference>
<feature type="compositionally biased region" description="Acidic residues" evidence="2">
    <location>
        <begin position="1077"/>
        <end position="1086"/>
    </location>
</feature>
<evidence type="ECO:0000313" key="5">
    <source>
        <dbReference type="EMBL" id="CAF4516192.1"/>
    </source>
</evidence>
<accession>A0A820WEZ3</accession>
<evidence type="ECO:0000259" key="3">
    <source>
        <dbReference type="PROSITE" id="PS50821"/>
    </source>
</evidence>
<dbReference type="Proteomes" id="UP000663838">
    <property type="component" value="Unassembled WGS sequence"/>
</dbReference>
<sequence length="1099" mass="126032">MNNLKVSSGYGRGNSVKEILQNSSNSYLSTTAPSMSINSNLNVASGRAAQVLRQIKQTSLVNFSKNLLENQLFIRCTVTQWHKYVVEFEPLITSRTTRFTMINHLSKTLGDLHKLYDGQFMYVPNPLSKEAFIFNNTKVNTPNEVRLKYSDTINIEEIPIDLINSLFRLAIDKGRESILNSMNRNNGYRQKVRYWNGNIVNIERKEDGILLTFAFAQKSSTTCYEELERFYMSTCGDDYRESARKELINKLVLTRYDNRTQRIDNIDFQLTPATLIINDEAKTTLIDYYLNRFDITIKDPDQPLLVYCPRRPGENTTNTEVNYLVPEFCYLTGLADRAHRDARARKTQNINVLDSAGRQNEISNFDDMIRRNMTTNKYLTLWGIDIVANTTQTHSIIDESYRKLSINDTALEDDEDNEHKDIVDNDYSYGHFTKPIALNNWLLIYPNIDEDRASTYVNMLRQVGQQQGMLINEPIHVKLDDDETATYANALRNNLNRQVQLVSIIVKSRRIDRYNTIKRICCIEIPTPTEIVLRSTIADDDILPSVALNIARDITVKLGGQIRPTNINISNFMIIGLATWTSEHVNYKSSEHFDYVLSIVGSLNNTMTEYFSHAKAYTNENDLRSDVASFVQLAVDAYYKQNKIYPTTLIIGRNVFSPFDDLNIIKENEIPSIIDLITNNSNIEDYEPRLIIFTFMKQMIYDSYKYVQPKKATNTDYFVANDSPSYCFYLSSHRDNCSTLQARQFLVLFDNTDLSAQKIQRLILYLTLHIPQRHHFFFPSTCRFAQRLSSLVGETLGALPNLAQYKNLFYFRVMHIQIGHQESINLSSLNTFGDVIQGLNDLLGENSYSIERNGKKIDLSAENQLLEDEIYKVWPKVLGGKRSSALRGQAGGFGSLLRSFGKQILISKNKEACRDLNGRRMRDVNNEKKLKEWMQKQLEKPATPSSDQKSKSSADEDQKDYRNVPPPHKFSDAAYDEQKKQIADDMDESVQIAAQLIQEEKRKKKKKSSTAISTNDDDDNDKKDNDDDEDVETIATTKKRRHSEDILEDGELKMKKTKKEKGASAAFFLGIDLGDVSTDDDDEDEPVASAKKKKVAKKI</sequence>
<dbReference type="SUPFAM" id="SSF101690">
    <property type="entry name" value="PAZ domain"/>
    <property type="match status" value="1"/>
</dbReference>
<dbReference type="GO" id="GO:0003723">
    <property type="term" value="F:RNA binding"/>
    <property type="evidence" value="ECO:0007669"/>
    <property type="project" value="InterPro"/>
</dbReference>
<evidence type="ECO:0008006" key="7">
    <source>
        <dbReference type="Google" id="ProtNLM"/>
    </source>
</evidence>
<evidence type="ECO:0000313" key="6">
    <source>
        <dbReference type="Proteomes" id="UP000663838"/>
    </source>
</evidence>
<protein>
    <recommendedName>
        <fullName evidence="7">Replication stress response regulator SDE2</fullName>
    </recommendedName>
</protein>
<dbReference type="Gene3D" id="3.40.50.2300">
    <property type="match status" value="1"/>
</dbReference>
<dbReference type="Pfam" id="PF22782">
    <property type="entry name" value="SDE2"/>
    <property type="match status" value="1"/>
</dbReference>
<dbReference type="Gene3D" id="2.170.260.10">
    <property type="entry name" value="paz domain"/>
    <property type="match status" value="1"/>
</dbReference>
<dbReference type="InterPro" id="IPR053822">
    <property type="entry name" value="SDE2-like_dom"/>
</dbReference>
<dbReference type="InterPro" id="IPR003165">
    <property type="entry name" value="Piwi"/>
</dbReference>